<evidence type="ECO:0000313" key="6">
    <source>
        <dbReference type="Proteomes" id="UP000298327"/>
    </source>
</evidence>
<comment type="subcellular location">
    <subcellularLocation>
        <location evidence="1">Nucleus</location>
    </subcellularLocation>
</comment>
<dbReference type="STRING" id="205917.A0A4Y9Z877"/>
<dbReference type="GO" id="GO:0006383">
    <property type="term" value="P:transcription by RNA polymerase III"/>
    <property type="evidence" value="ECO:0007669"/>
    <property type="project" value="InterPro"/>
</dbReference>
<comment type="similarity">
    <text evidence="2">Belongs to the eukaryotic RPC7 RNA polymerase subunit family.</text>
</comment>
<name>A0A4Y9Z877_9AGAM</name>
<dbReference type="Proteomes" id="UP000298327">
    <property type="component" value="Unassembled WGS sequence"/>
</dbReference>
<evidence type="ECO:0000256" key="3">
    <source>
        <dbReference type="ARBA" id="ARBA00023242"/>
    </source>
</evidence>
<evidence type="ECO:0000256" key="2">
    <source>
        <dbReference type="ARBA" id="ARBA00008352"/>
    </source>
</evidence>
<keyword evidence="6" id="KW-1185">Reference proteome</keyword>
<comment type="caution">
    <text evidence="5">The sequence shown here is derived from an EMBL/GenBank/DDBJ whole genome shotgun (WGS) entry which is preliminary data.</text>
</comment>
<feature type="compositionally biased region" description="Acidic residues" evidence="4">
    <location>
        <begin position="121"/>
        <end position="132"/>
    </location>
</feature>
<protein>
    <recommendedName>
        <fullName evidence="7">DNA-directed RNA polymerase III subunit</fullName>
    </recommendedName>
</protein>
<dbReference type="GO" id="GO:0005666">
    <property type="term" value="C:RNA polymerase III complex"/>
    <property type="evidence" value="ECO:0007669"/>
    <property type="project" value="TreeGrafter"/>
</dbReference>
<keyword evidence="3" id="KW-0539">Nucleus</keyword>
<feature type="region of interest" description="Disordered" evidence="4">
    <location>
        <begin position="109"/>
        <end position="151"/>
    </location>
</feature>
<accession>A0A4Y9Z877</accession>
<dbReference type="OrthoDB" id="3255642at2759"/>
<gene>
    <name evidence="5" type="ORF">EVG20_g2022</name>
</gene>
<evidence type="ECO:0008006" key="7">
    <source>
        <dbReference type="Google" id="ProtNLM"/>
    </source>
</evidence>
<sequence length="515" mass="57497">MGLTFADIQAMSREQSAIYPPMESLPVLTEYSEDEKRICELQIGFADRLRKSTFYITEPKKSTELERYSDKYRPSAAARPVLKRKDLHAAFFPPDLLEGYFNPKRKRISEKKSSKQVNLDDLGDDADDQEKTDEERSDAGSQAADEDYDVDEEYDNDYAENYFDNGEGDDMDDLGGGGGVDEGGTVASQLYPDLLLTLCVQAMTWTRLHHTHNCMLFCCTRYIIALTIKSLQFVFADPRTREVLPCLFGMHGRYMAVDVEIVACILPPPTPHLSMFALSLTLSFFLLAVPATVSACEGECIVGITKAFNGNYSRPVQTVMQQIAQQVGQRLVPQHSGDAMKYLRPIMNAYDNTSYDSMETAIFPSFFHGKCLDKNGNEPAGCPNPDCPIVCGTPGSLVHFYSTLRFIAFNETKAILEAHSSPGSDAYQQTEDAIVRAASGPARMVRRYMRSGVDAGRDEYVKKREEDVKRGLRDIMKQVPTLLQKACGGRAADSPDGLPECSWEDAMKEFILSYP</sequence>
<dbReference type="AlphaFoldDB" id="A0A4Y9Z877"/>
<dbReference type="InterPro" id="IPR024661">
    <property type="entry name" value="RNA_pol_III_Rpc31"/>
</dbReference>
<dbReference type="PANTHER" id="PTHR15367">
    <property type="entry name" value="DNA-DIRECTED RNA POLYMERASE III"/>
    <property type="match status" value="1"/>
</dbReference>
<dbReference type="PANTHER" id="PTHR15367:SF2">
    <property type="entry name" value="DNA-DIRECTED RNA POLYMERASE III SUBUNIT"/>
    <property type="match status" value="1"/>
</dbReference>
<proteinExistence type="inferred from homology"/>
<organism evidence="5 6">
    <name type="scientific">Dentipellis fragilis</name>
    <dbReference type="NCBI Taxonomy" id="205917"/>
    <lineage>
        <taxon>Eukaryota</taxon>
        <taxon>Fungi</taxon>
        <taxon>Dikarya</taxon>
        <taxon>Basidiomycota</taxon>
        <taxon>Agaricomycotina</taxon>
        <taxon>Agaricomycetes</taxon>
        <taxon>Russulales</taxon>
        <taxon>Hericiaceae</taxon>
        <taxon>Dentipellis</taxon>
    </lineage>
</organism>
<evidence type="ECO:0000256" key="4">
    <source>
        <dbReference type="SAM" id="MobiDB-lite"/>
    </source>
</evidence>
<evidence type="ECO:0000313" key="5">
    <source>
        <dbReference type="EMBL" id="TFY70975.1"/>
    </source>
</evidence>
<reference evidence="5 6" key="1">
    <citation type="submission" date="2019-02" db="EMBL/GenBank/DDBJ databases">
        <title>Genome sequencing of the rare red list fungi Dentipellis fragilis.</title>
        <authorList>
            <person name="Buettner E."/>
            <person name="Kellner H."/>
        </authorList>
    </citation>
    <scope>NUCLEOTIDE SEQUENCE [LARGE SCALE GENOMIC DNA]</scope>
    <source>
        <strain evidence="5 6">DSM 105465</strain>
    </source>
</reference>
<evidence type="ECO:0000256" key="1">
    <source>
        <dbReference type="ARBA" id="ARBA00004123"/>
    </source>
</evidence>
<dbReference type="Pfam" id="PF11705">
    <property type="entry name" value="RNA_pol_3_Rpc31"/>
    <property type="match status" value="1"/>
</dbReference>
<dbReference type="EMBL" id="SEOQ01000072">
    <property type="protein sequence ID" value="TFY70975.1"/>
    <property type="molecule type" value="Genomic_DNA"/>
</dbReference>